<evidence type="ECO:0000313" key="3">
    <source>
        <dbReference type="EMBL" id="RDX64377.1"/>
    </source>
</evidence>
<dbReference type="InterPro" id="IPR005162">
    <property type="entry name" value="Retrotrans_gag_dom"/>
</dbReference>
<protein>
    <recommendedName>
        <fullName evidence="2">Retrotransposon gag domain-containing protein</fullName>
    </recommendedName>
</protein>
<keyword evidence="4" id="KW-1185">Reference proteome</keyword>
<accession>A0A371EEC1</accession>
<dbReference type="PANTHER" id="PTHR33223:SF10">
    <property type="entry name" value="AMINOTRANSFERASE-LIKE PLANT MOBILE DOMAIN-CONTAINING PROTEIN"/>
    <property type="match status" value="1"/>
</dbReference>
<name>A0A371EEC1_MUCPR</name>
<dbReference type="Pfam" id="PF03732">
    <property type="entry name" value="Retrotrans_gag"/>
    <property type="match status" value="1"/>
</dbReference>
<reference evidence="3" key="1">
    <citation type="submission" date="2018-05" db="EMBL/GenBank/DDBJ databases">
        <title>Draft genome of Mucuna pruriens seed.</title>
        <authorList>
            <person name="Nnadi N.E."/>
            <person name="Vos R."/>
            <person name="Hasami M.H."/>
            <person name="Devisetty U.K."/>
            <person name="Aguiy J.C."/>
        </authorList>
    </citation>
    <scope>NUCLEOTIDE SEQUENCE [LARGE SCALE GENOMIC DNA]</scope>
    <source>
        <strain evidence="3">JCA_2017</strain>
    </source>
</reference>
<keyword evidence="1" id="KW-0175">Coiled coil</keyword>
<dbReference type="OrthoDB" id="1737504at2759"/>
<evidence type="ECO:0000313" key="4">
    <source>
        <dbReference type="Proteomes" id="UP000257109"/>
    </source>
</evidence>
<gene>
    <name evidence="3" type="ORF">CR513_57074</name>
</gene>
<feature type="non-terminal residue" evidence="3">
    <location>
        <position position="1"/>
    </location>
</feature>
<feature type="domain" description="Retrotransposon gag" evidence="2">
    <location>
        <begin position="2"/>
        <end position="64"/>
    </location>
</feature>
<dbReference type="PANTHER" id="PTHR33223">
    <property type="entry name" value="CCHC-TYPE DOMAIN-CONTAINING PROTEIN"/>
    <property type="match status" value="1"/>
</dbReference>
<dbReference type="AlphaFoldDB" id="A0A371EEC1"/>
<evidence type="ECO:0000256" key="1">
    <source>
        <dbReference type="SAM" id="Coils"/>
    </source>
</evidence>
<sequence length="122" mass="13910">MHWVATLPAKSIQTFNDLAGLFLSQFAANRVKKLEVAHLFDIKQSRGESLKSYLARFNSATVRAFQKGLRAGPFSDALALRHSVNMEEIRIRAEKYIEVEEDQAERLEAERAYSRKDVARLA</sequence>
<dbReference type="EMBL" id="QJKJ01014413">
    <property type="protein sequence ID" value="RDX64377.1"/>
    <property type="molecule type" value="Genomic_DNA"/>
</dbReference>
<feature type="coiled-coil region" evidence="1">
    <location>
        <begin position="90"/>
        <end position="117"/>
    </location>
</feature>
<evidence type="ECO:0000259" key="2">
    <source>
        <dbReference type="Pfam" id="PF03732"/>
    </source>
</evidence>
<comment type="caution">
    <text evidence="3">The sequence shown here is derived from an EMBL/GenBank/DDBJ whole genome shotgun (WGS) entry which is preliminary data.</text>
</comment>
<organism evidence="3 4">
    <name type="scientific">Mucuna pruriens</name>
    <name type="common">Velvet bean</name>
    <name type="synonym">Dolichos pruriens</name>
    <dbReference type="NCBI Taxonomy" id="157652"/>
    <lineage>
        <taxon>Eukaryota</taxon>
        <taxon>Viridiplantae</taxon>
        <taxon>Streptophyta</taxon>
        <taxon>Embryophyta</taxon>
        <taxon>Tracheophyta</taxon>
        <taxon>Spermatophyta</taxon>
        <taxon>Magnoliopsida</taxon>
        <taxon>eudicotyledons</taxon>
        <taxon>Gunneridae</taxon>
        <taxon>Pentapetalae</taxon>
        <taxon>rosids</taxon>
        <taxon>fabids</taxon>
        <taxon>Fabales</taxon>
        <taxon>Fabaceae</taxon>
        <taxon>Papilionoideae</taxon>
        <taxon>50 kb inversion clade</taxon>
        <taxon>NPAAA clade</taxon>
        <taxon>indigoferoid/millettioid clade</taxon>
        <taxon>Phaseoleae</taxon>
        <taxon>Mucuna</taxon>
    </lineage>
</organism>
<proteinExistence type="predicted"/>
<dbReference type="Proteomes" id="UP000257109">
    <property type="component" value="Unassembled WGS sequence"/>
</dbReference>